<feature type="region of interest" description="Disordered" evidence="1">
    <location>
        <begin position="363"/>
        <end position="384"/>
    </location>
</feature>
<evidence type="ECO:0000313" key="2">
    <source>
        <dbReference type="EMBL" id="MPM32406.1"/>
    </source>
</evidence>
<feature type="compositionally biased region" description="Basic and acidic residues" evidence="1">
    <location>
        <begin position="249"/>
        <end position="270"/>
    </location>
</feature>
<accession>A0A644YV42</accession>
<feature type="compositionally biased region" description="Basic and acidic residues" evidence="1">
    <location>
        <begin position="231"/>
        <end position="241"/>
    </location>
</feature>
<feature type="region of interest" description="Disordered" evidence="1">
    <location>
        <begin position="222"/>
        <end position="241"/>
    </location>
</feature>
<name>A0A644YV42_9ZZZZ</name>
<gene>
    <name evidence="2" type="ORF">SDC9_78968</name>
</gene>
<organism evidence="2">
    <name type="scientific">bioreactor metagenome</name>
    <dbReference type="NCBI Taxonomy" id="1076179"/>
    <lineage>
        <taxon>unclassified sequences</taxon>
        <taxon>metagenomes</taxon>
        <taxon>ecological metagenomes</taxon>
    </lineage>
</organism>
<sequence>MFQTTATRCPFRPSSRRIHDAPAIYKETAAREARAPKPSDLHLGAQLHQAVAGQQQEVGHPRRVVVHLAEQLLAPQGQAAVVVAGHEHVAREEVAGAHALHLAATAAQLLQSGRYVGVVLEAVVDLHRPAVAAQRFDLHALVHSDPWHLMVDDGDEDVLLVQHLVVLEVVQQRVGRHLGVGRQEHRRAGHARDRRLLQQHHLQEVAQVNAVGMQLVVDKIAPALPGRHHGEHRDADGEREPATLQQLEHVGRKEREVNAEEEQRGCERHPQRVLPAIAQHEEGEHGGDRHVQRHRNAVGGRQIAAGAEHHHRQRDRHAQAPVDERNVDLPHVAHAGVLDLDAWQVAQLDHLLGDAEGAGDQRLRCDHRGHGGQHHQRNHAPAGGQHVERVLDGVRVLQHQRALAEVAQRERGHGNAEPGEANRLAAKVAHVGIERLGTRHAQHHRAQDDEAHHRVVEDEAQRIVRAQAHQNAGVLVDVPQPQQPDADEPHQHHRAKELADARRAAFLQHEQCNQHHHGERNNALGKVRRDDLQPLDGRQHRDCRRDHPVAIEQAGAEDADHHQHGAQPGFVLHRLRRQGQHGDEPAFAVVVGAQHQHNVLQRHDQRQRPEQDGQDAVDVVVGERNMARAEHLLERIQNTGADVSVDNTDRAQSERGKG</sequence>
<comment type="caution">
    <text evidence="2">The sequence shown here is derived from an EMBL/GenBank/DDBJ whole genome shotgun (WGS) entry which is preliminary data.</text>
</comment>
<protein>
    <submittedName>
        <fullName evidence="2">Uncharacterized protein</fullName>
    </submittedName>
</protein>
<dbReference type="AlphaFoldDB" id="A0A644YV42"/>
<feature type="region of interest" description="Disordered" evidence="1">
    <location>
        <begin position="637"/>
        <end position="658"/>
    </location>
</feature>
<proteinExistence type="predicted"/>
<reference evidence="2" key="1">
    <citation type="submission" date="2019-08" db="EMBL/GenBank/DDBJ databases">
        <authorList>
            <person name="Kucharzyk K."/>
            <person name="Murdoch R.W."/>
            <person name="Higgins S."/>
            <person name="Loffler F."/>
        </authorList>
    </citation>
    <scope>NUCLEOTIDE SEQUENCE</scope>
</reference>
<feature type="compositionally biased region" description="Basic and acidic residues" evidence="1">
    <location>
        <begin position="647"/>
        <end position="658"/>
    </location>
</feature>
<evidence type="ECO:0000256" key="1">
    <source>
        <dbReference type="SAM" id="MobiDB-lite"/>
    </source>
</evidence>
<feature type="region of interest" description="Disordered" evidence="1">
    <location>
        <begin position="247"/>
        <end position="270"/>
    </location>
</feature>
<dbReference type="EMBL" id="VSSQ01006351">
    <property type="protein sequence ID" value="MPM32406.1"/>
    <property type="molecule type" value="Genomic_DNA"/>
</dbReference>